<protein>
    <submittedName>
        <fullName evidence="1">Uncharacterized protein</fullName>
    </submittedName>
</protein>
<dbReference type="Proteomes" id="UP000308836">
    <property type="component" value="Unassembled WGS sequence"/>
</dbReference>
<evidence type="ECO:0000313" key="2">
    <source>
        <dbReference type="Proteomes" id="UP000308836"/>
    </source>
</evidence>
<reference evidence="1" key="1">
    <citation type="submission" date="2019-04" db="EMBL/GenBank/DDBJ databases">
        <title>Microbes associate with the intestines of laboratory mice.</title>
        <authorList>
            <person name="Navarre W."/>
            <person name="Wong E."/>
            <person name="Huang K."/>
            <person name="Tropini C."/>
            <person name="Ng K."/>
            <person name="Yu B."/>
        </authorList>
    </citation>
    <scope>NUCLEOTIDE SEQUENCE</scope>
    <source>
        <strain evidence="1">NM09_H32</strain>
    </source>
</reference>
<proteinExistence type="predicted"/>
<accession>A0AC61R7Q5</accession>
<evidence type="ECO:0000313" key="1">
    <source>
        <dbReference type="EMBL" id="TGY65966.1"/>
    </source>
</evidence>
<gene>
    <name evidence="1" type="ORF">E5336_06515</name>
</gene>
<organism evidence="1 2">
    <name type="scientific">Dubosiella muris</name>
    <dbReference type="NCBI Taxonomy" id="3038133"/>
    <lineage>
        <taxon>Bacteria</taxon>
        <taxon>Bacillati</taxon>
        <taxon>Bacillota</taxon>
        <taxon>Erysipelotrichia</taxon>
        <taxon>Erysipelotrichales</taxon>
        <taxon>Erysipelotrichaceae</taxon>
        <taxon>Dubosiella</taxon>
    </lineage>
</organism>
<name>A0AC61R7Q5_9FIRM</name>
<comment type="caution">
    <text evidence="1">The sequence shown here is derived from an EMBL/GenBank/DDBJ whole genome shotgun (WGS) entry which is preliminary data.</text>
</comment>
<keyword evidence="2" id="KW-1185">Reference proteome</keyword>
<sequence length="1115" mass="131070">MRFRKLINKFKSDASNFRKYSTLPICENHILLEAGQGKNTNGNMFALLEEICRNPKWKSLHPVFVVTEETKESAKKRFAFYGWNIELVIRDSEEYKKKLASAKYLLTDNSFPVYFLKRDEQVYLNTWHGTPLKTLGKSDLENAVSLSNIQKNYLMCDYALFPNPLTEAVFMKDYMLENLYRGKILSCDYPRNWHLADEAFGKKMRQTLGLNHQRVFAYMPTWRGTGRKASIEIQKKVIEGYLKELDEKLADDQVLLVNLHFLVGNTIDFSTYRHVRAFPSDYETYDVLSACDGLITDYSSVMFDFGVTNRKIILFTYDLEEYMSERGTYFSIDKLPFPQCETVEEVVQQFNDPKVEDRTLFWNEFCPYRAKDIPEKIIDLLTTGNPSDLRIENAPNNGKENLLVYVGNLNAPAYNEYIAQQIVKIQRDHPDHNIVVAFRGVIRKKEVEFIRQLPETIQFYGLVKKYGFYINELIRLRLSLESDFFYRLFKKSLKPVLEMERKRHFYSIEPAQTVTISRHSRYMDFEIESFPCPKTLEILPRVLVGTIALNREYKAKIKRAPAVYSQIIDNSMEDVHDLFKDDPLHYYNYAVAIGNVRNSFRQQGRKWIARSVGVLLNPLDLPVEQLQIKIHDEILPSRFHTLFRLGKGRALVSYTFALDYEEIERFDIQNKVYLSYTDSRGFGLEKGILYRIQDRRKGELYQGKVIQIPEYNTSVFFRQSKNNLMYFTVRKTNISDTPWQQLKINAAYFLAKLLPKKKSILMFEKESARYEESASVVYERLIDQGYENVDFVLDPTYPFIQSIPKKYRSHIVFKGSFKHYLKFFRATTFIGSEMLVHSIDLRIANRHALKKLEDKNNNYVFLQHGVMYMVSLDSESRRFFKPLKLKGKYRVVTSSVAEARHFIELGGYPEDVLYITGLPKFDKNEWLPTADRIVIMPTWRPWEYNEARYDFTETKYYHMIERMIEAIPESLREKVTVLVHPLFLDAVKGKTYPLQKYISTETKYDDVLKQAKILITDYSSIAYDAFYRGSNVIFYWEEKDESLENYGENTKLMLNPDNAFGDICMNASDLSACIVRNYESGQVPLYRKRYKELVTFEDGKNTDRLIECLKKDEIV</sequence>
<dbReference type="EMBL" id="SRYG01000011">
    <property type="protein sequence ID" value="TGY65966.1"/>
    <property type="molecule type" value="Genomic_DNA"/>
</dbReference>